<reference evidence="1" key="1">
    <citation type="journal article" date="2020" name="bioRxiv">
        <title>A rank-normalized archaeal taxonomy based on genome phylogeny resolves widespread incomplete and uneven classifications.</title>
        <authorList>
            <person name="Rinke C."/>
            <person name="Chuvochina M."/>
            <person name="Mussig A.J."/>
            <person name="Chaumeil P.-A."/>
            <person name="Waite D.W."/>
            <person name="Whitman W.B."/>
            <person name="Parks D.H."/>
            <person name="Hugenholtz P."/>
        </authorList>
    </citation>
    <scope>NUCLEOTIDE SEQUENCE</scope>
    <source>
        <strain evidence="1">UBA8876</strain>
    </source>
</reference>
<evidence type="ECO:0000313" key="1">
    <source>
        <dbReference type="EMBL" id="HIH93003.1"/>
    </source>
</evidence>
<proteinExistence type="predicted"/>
<dbReference type="EMBL" id="DUJU01000035">
    <property type="protein sequence ID" value="HIH93003.1"/>
    <property type="molecule type" value="Genomic_DNA"/>
</dbReference>
<protein>
    <submittedName>
        <fullName evidence="1">Uncharacterized protein</fullName>
    </submittedName>
</protein>
<organism evidence="1 2">
    <name type="scientific">Methanosarcina acetivorans</name>
    <dbReference type="NCBI Taxonomy" id="2214"/>
    <lineage>
        <taxon>Archaea</taxon>
        <taxon>Methanobacteriati</taxon>
        <taxon>Methanobacteriota</taxon>
        <taxon>Stenosarchaea group</taxon>
        <taxon>Methanomicrobia</taxon>
        <taxon>Methanosarcinales</taxon>
        <taxon>Methanosarcinaceae</taxon>
        <taxon>Methanosarcina</taxon>
    </lineage>
</organism>
<dbReference type="AlphaFoldDB" id="A0A832W7D1"/>
<accession>A0A832W7D1</accession>
<dbReference type="Proteomes" id="UP000600774">
    <property type="component" value="Unassembled WGS sequence"/>
</dbReference>
<sequence length="109" mass="12960">MFENKLSVPKTCQRKVTLLSEYISLLREKKVFYFEILAPGTIKENTRDCYFLMDIRIGEKVELCFKKDMSRIQHCLFYLNPAGMVHRIMTFFLFKSRDSTGIHRQNQAL</sequence>
<dbReference type="GeneID" id="1473551"/>
<name>A0A832W7D1_9EURY</name>
<gene>
    <name evidence="1" type="ORF">HA338_02835</name>
</gene>
<comment type="caution">
    <text evidence="1">The sequence shown here is derived from an EMBL/GenBank/DDBJ whole genome shotgun (WGS) entry which is preliminary data.</text>
</comment>
<evidence type="ECO:0000313" key="2">
    <source>
        <dbReference type="Proteomes" id="UP000600774"/>
    </source>
</evidence>
<dbReference type="RefSeq" id="WP_011021668.1">
    <property type="nucleotide sequence ID" value="NZ_DUJU01000035.1"/>
</dbReference>